<dbReference type="Pfam" id="PF05728">
    <property type="entry name" value="UPF0227"/>
    <property type="match status" value="1"/>
</dbReference>
<proteinExistence type="predicted"/>
<evidence type="ECO:0000313" key="1">
    <source>
        <dbReference type="EMBL" id="ATR77888.1"/>
    </source>
</evidence>
<dbReference type="Proteomes" id="UP000229340">
    <property type="component" value="Chromosome"/>
</dbReference>
<dbReference type="AlphaFoldDB" id="A0A2D2LS85"/>
<dbReference type="SUPFAM" id="SSF53474">
    <property type="entry name" value="alpha/beta-Hydrolases"/>
    <property type="match status" value="1"/>
</dbReference>
<evidence type="ECO:0000313" key="2">
    <source>
        <dbReference type="Proteomes" id="UP000229340"/>
    </source>
</evidence>
<dbReference type="PANTHER" id="PTHR35602:SF3">
    <property type="entry name" value="ESTERASE YQIA"/>
    <property type="match status" value="1"/>
</dbReference>
<dbReference type="PANTHER" id="PTHR35602">
    <property type="entry name" value="ESTERASE YQIA-RELATED"/>
    <property type="match status" value="1"/>
</dbReference>
<reference evidence="2" key="1">
    <citation type="submission" date="2017-11" db="EMBL/GenBank/DDBJ databases">
        <title>Complete genome sequence of Moraxella osloensis NP7 isolated from human skin.</title>
        <authorList>
            <person name="Lee K."/>
            <person name="Lim J.Y."/>
            <person name="Hwang I."/>
        </authorList>
    </citation>
    <scope>NUCLEOTIDE SEQUENCE [LARGE SCALE GENOMIC DNA]</scope>
    <source>
        <strain evidence="2">NP7</strain>
    </source>
</reference>
<sequence>MQIVYIHGLDSNPNAEKAQKLKDFCAKNFPQIKVVAPDLNCSPNESIALIQQIITKDPNTGLVGSSLGGFYGNILANLTGKKTVLLNPSVHSGTSLKRFFGEDFDSLPDDYIGHVTPDGWHISKKDIEWLVANRPEQPLNPQNLLVILKKGDELLNFQDAVNYFSQSTLEKSNAQSHIIVEEGGDHRMSDFETKLPQIILFLFGLPLIK</sequence>
<organism evidence="1 2">
    <name type="scientific">Faucicola osloensis</name>
    <name type="common">Moraxella osloensis</name>
    <dbReference type="NCBI Taxonomy" id="34062"/>
    <lineage>
        <taxon>Bacteria</taxon>
        <taxon>Pseudomonadati</taxon>
        <taxon>Pseudomonadota</taxon>
        <taxon>Gammaproteobacteria</taxon>
        <taxon>Moraxellales</taxon>
        <taxon>Moraxellaceae</taxon>
        <taxon>Faucicola</taxon>
    </lineage>
</organism>
<name>A0A2D2LS85_FAUOS</name>
<protein>
    <recommendedName>
        <fullName evidence="3">Esterase YqiA</fullName>
    </recommendedName>
</protein>
<accession>A0A2D2LS85</accession>
<dbReference type="Gene3D" id="3.40.50.1820">
    <property type="entry name" value="alpha/beta hydrolase"/>
    <property type="match status" value="1"/>
</dbReference>
<evidence type="ECO:0008006" key="3">
    <source>
        <dbReference type="Google" id="ProtNLM"/>
    </source>
</evidence>
<dbReference type="RefSeq" id="WP_100269267.1">
    <property type="nucleotide sequence ID" value="NZ_CP024443.1"/>
</dbReference>
<dbReference type="STRING" id="34062.AXE82_06825"/>
<gene>
    <name evidence="1" type="ORF">NP7_00450</name>
</gene>
<dbReference type="InterPro" id="IPR029058">
    <property type="entry name" value="AB_hydrolase_fold"/>
</dbReference>
<dbReference type="InterPro" id="IPR008886">
    <property type="entry name" value="UPF0227/Esterase_YqiA"/>
</dbReference>
<dbReference type="EMBL" id="CP024443">
    <property type="protein sequence ID" value="ATR77888.1"/>
    <property type="molecule type" value="Genomic_DNA"/>
</dbReference>